<organism evidence="1 2">
    <name type="scientific">Brachionus plicatilis</name>
    <name type="common">Marine rotifer</name>
    <name type="synonym">Brachionus muelleri</name>
    <dbReference type="NCBI Taxonomy" id="10195"/>
    <lineage>
        <taxon>Eukaryota</taxon>
        <taxon>Metazoa</taxon>
        <taxon>Spiralia</taxon>
        <taxon>Gnathifera</taxon>
        <taxon>Rotifera</taxon>
        <taxon>Eurotatoria</taxon>
        <taxon>Monogononta</taxon>
        <taxon>Pseudotrocha</taxon>
        <taxon>Ploima</taxon>
        <taxon>Brachionidae</taxon>
        <taxon>Brachionus</taxon>
    </lineage>
</organism>
<accession>A0A3M7SM00</accession>
<dbReference type="Proteomes" id="UP000276133">
    <property type="component" value="Unassembled WGS sequence"/>
</dbReference>
<gene>
    <name evidence="1" type="ORF">BpHYR1_041382</name>
</gene>
<dbReference type="EMBL" id="REGN01001171">
    <property type="protein sequence ID" value="RNA36548.1"/>
    <property type="molecule type" value="Genomic_DNA"/>
</dbReference>
<evidence type="ECO:0000313" key="2">
    <source>
        <dbReference type="Proteomes" id="UP000276133"/>
    </source>
</evidence>
<name>A0A3M7SM00_BRAPC</name>
<proteinExistence type="predicted"/>
<sequence length="110" mass="12766">MIIQPFVKKTNSQNLIQKLDSIKFSENSELYSCDFESLYTNIDHRDAQIIICDFMKDKIESKHLNIQELSFLMKSFPQLAQYWGSAIDAPTPKIALVAPFNRNRAIRINL</sequence>
<dbReference type="AlphaFoldDB" id="A0A3M7SM00"/>
<comment type="caution">
    <text evidence="1">The sequence shown here is derived from an EMBL/GenBank/DDBJ whole genome shotgun (WGS) entry which is preliminary data.</text>
</comment>
<keyword evidence="2" id="KW-1185">Reference proteome</keyword>
<protein>
    <submittedName>
        <fullName evidence="1">Uncharacterized protein</fullName>
    </submittedName>
</protein>
<reference evidence="1 2" key="1">
    <citation type="journal article" date="2018" name="Sci. Rep.">
        <title>Genomic signatures of local adaptation to the degree of environmental predictability in rotifers.</title>
        <authorList>
            <person name="Franch-Gras L."/>
            <person name="Hahn C."/>
            <person name="Garcia-Roger E.M."/>
            <person name="Carmona M.J."/>
            <person name="Serra M."/>
            <person name="Gomez A."/>
        </authorList>
    </citation>
    <scope>NUCLEOTIDE SEQUENCE [LARGE SCALE GENOMIC DNA]</scope>
    <source>
        <strain evidence="1">HYR1</strain>
    </source>
</reference>
<evidence type="ECO:0000313" key="1">
    <source>
        <dbReference type="EMBL" id="RNA36548.1"/>
    </source>
</evidence>